<dbReference type="EMBL" id="OUUZ01000012">
    <property type="protein sequence ID" value="SPQ24114.1"/>
    <property type="molecule type" value="Genomic_DNA"/>
</dbReference>
<evidence type="ECO:0000313" key="2">
    <source>
        <dbReference type="EMBL" id="SPQ24114.1"/>
    </source>
</evidence>
<feature type="signal peptide" evidence="1">
    <location>
        <begin position="1"/>
        <end position="15"/>
    </location>
</feature>
<name>A0A446BNP6_9PEZI</name>
<protein>
    <submittedName>
        <fullName evidence="2">6007798d-dded-4a33-9dd3-942e13c22410</fullName>
    </submittedName>
</protein>
<keyword evidence="1" id="KW-0732">Signal</keyword>
<dbReference type="AlphaFoldDB" id="A0A446BNP6"/>
<sequence>MKLAAFLDFLATAAAVTISLPSGVTLPTTPVVKRQTAALSALSGLTVLSGFTLATLQQTPAPATATRTALAAPTRA</sequence>
<dbReference type="Proteomes" id="UP000289323">
    <property type="component" value="Unassembled WGS sequence"/>
</dbReference>
<feature type="chain" id="PRO_5019157518" evidence="1">
    <location>
        <begin position="16"/>
        <end position="76"/>
    </location>
</feature>
<proteinExistence type="predicted"/>
<organism evidence="2 3">
    <name type="scientific">Thermothielavioides terrestris</name>
    <dbReference type="NCBI Taxonomy" id="2587410"/>
    <lineage>
        <taxon>Eukaryota</taxon>
        <taxon>Fungi</taxon>
        <taxon>Dikarya</taxon>
        <taxon>Ascomycota</taxon>
        <taxon>Pezizomycotina</taxon>
        <taxon>Sordariomycetes</taxon>
        <taxon>Sordariomycetidae</taxon>
        <taxon>Sordariales</taxon>
        <taxon>Chaetomiaceae</taxon>
        <taxon>Thermothielavioides</taxon>
    </lineage>
</organism>
<gene>
    <name evidence="2" type="ORF">TT172_LOCUS6533</name>
</gene>
<accession>A0A446BNP6</accession>
<reference evidence="2 3" key="1">
    <citation type="submission" date="2018-04" db="EMBL/GenBank/DDBJ databases">
        <authorList>
            <person name="Huttner S."/>
            <person name="Dainat J."/>
        </authorList>
    </citation>
    <scope>NUCLEOTIDE SEQUENCE [LARGE SCALE GENOMIC DNA]</scope>
</reference>
<evidence type="ECO:0000313" key="3">
    <source>
        <dbReference type="Proteomes" id="UP000289323"/>
    </source>
</evidence>
<evidence type="ECO:0000256" key="1">
    <source>
        <dbReference type="SAM" id="SignalP"/>
    </source>
</evidence>